<reference evidence="1 2" key="1">
    <citation type="submission" date="2017-09" db="EMBL/GenBank/DDBJ databases">
        <title>WGS assembly of Aquilegia coerulea Goldsmith.</title>
        <authorList>
            <person name="Hodges S."/>
            <person name="Kramer E."/>
            <person name="Nordborg M."/>
            <person name="Tomkins J."/>
            <person name="Borevitz J."/>
            <person name="Derieg N."/>
            <person name="Yan J."/>
            <person name="Mihaltcheva S."/>
            <person name="Hayes R.D."/>
            <person name="Rokhsar D."/>
        </authorList>
    </citation>
    <scope>NUCLEOTIDE SEQUENCE [LARGE SCALE GENOMIC DNA]</scope>
    <source>
        <strain evidence="2">cv. Goldsmith</strain>
    </source>
</reference>
<dbReference type="Proteomes" id="UP000230069">
    <property type="component" value="Unassembled WGS sequence"/>
</dbReference>
<name>A0A2G5F150_AQUCA</name>
<gene>
    <name evidence="1" type="ORF">AQUCO_00200013v1</name>
</gene>
<sequence length="100" mass="11245">MDGYVIKTAALSTTPFNGAQSYAAYFQIICSGRGPYNHCLQQIPLHQIRISLPTMVDGATSHDNTLICRTLLFRRIQFRRPTVNLCSIERVVAKKLDGFN</sequence>
<evidence type="ECO:0000313" key="1">
    <source>
        <dbReference type="EMBL" id="PIA61728.1"/>
    </source>
</evidence>
<accession>A0A2G5F150</accession>
<dbReference type="AlphaFoldDB" id="A0A2G5F150"/>
<evidence type="ECO:0000313" key="2">
    <source>
        <dbReference type="Proteomes" id="UP000230069"/>
    </source>
</evidence>
<protein>
    <submittedName>
        <fullName evidence="1">Uncharacterized protein</fullName>
    </submittedName>
</protein>
<proteinExistence type="predicted"/>
<dbReference type="EMBL" id="KZ305019">
    <property type="protein sequence ID" value="PIA61728.1"/>
    <property type="molecule type" value="Genomic_DNA"/>
</dbReference>
<keyword evidence="2" id="KW-1185">Reference proteome</keyword>
<dbReference type="InParanoid" id="A0A2G5F150"/>
<organism evidence="1 2">
    <name type="scientific">Aquilegia coerulea</name>
    <name type="common">Rocky mountain columbine</name>
    <dbReference type="NCBI Taxonomy" id="218851"/>
    <lineage>
        <taxon>Eukaryota</taxon>
        <taxon>Viridiplantae</taxon>
        <taxon>Streptophyta</taxon>
        <taxon>Embryophyta</taxon>
        <taxon>Tracheophyta</taxon>
        <taxon>Spermatophyta</taxon>
        <taxon>Magnoliopsida</taxon>
        <taxon>Ranunculales</taxon>
        <taxon>Ranunculaceae</taxon>
        <taxon>Thalictroideae</taxon>
        <taxon>Aquilegia</taxon>
    </lineage>
</organism>